<keyword evidence="4" id="KW-1185">Reference proteome</keyword>
<feature type="domain" description="Metallo-beta-lactamase" evidence="2">
    <location>
        <begin position="21"/>
        <end position="126"/>
    </location>
</feature>
<accession>A0ABN3X5C3</accession>
<gene>
    <name evidence="3" type="ORF">GCM10010446_20340</name>
</gene>
<reference evidence="3 4" key="1">
    <citation type="journal article" date="2019" name="Int. J. Syst. Evol. Microbiol.">
        <title>The Global Catalogue of Microorganisms (GCM) 10K type strain sequencing project: providing services to taxonomists for standard genome sequencing and annotation.</title>
        <authorList>
            <consortium name="The Broad Institute Genomics Platform"/>
            <consortium name="The Broad Institute Genome Sequencing Center for Infectious Disease"/>
            <person name="Wu L."/>
            <person name="Ma J."/>
        </authorList>
    </citation>
    <scope>NUCLEOTIDE SEQUENCE [LARGE SCALE GENOMIC DNA]</scope>
    <source>
        <strain evidence="3 4">JCM 9088</strain>
    </source>
</reference>
<evidence type="ECO:0000256" key="1">
    <source>
        <dbReference type="SAM" id="MobiDB-lite"/>
    </source>
</evidence>
<feature type="region of interest" description="Disordered" evidence="1">
    <location>
        <begin position="1"/>
        <end position="77"/>
    </location>
</feature>
<sequence>MAAHRLDAPVIRGEPPVPEPVPLDWERPPYAHGLTVEPSPAPRVDRETGDGVLPGSGDGARVVRSPGRTDGSIAVHPPRHGVLFTGDCAAGVGRVVPGVFRTDREPALESFRRLAAPAPAAARPGHGDPLTDGTAAALRASADRDSGLQIEHG</sequence>
<dbReference type="InterPro" id="IPR001279">
    <property type="entry name" value="Metallo-B-lactamas"/>
</dbReference>
<dbReference type="PANTHER" id="PTHR42951">
    <property type="entry name" value="METALLO-BETA-LACTAMASE DOMAIN-CONTAINING"/>
    <property type="match status" value="1"/>
</dbReference>
<evidence type="ECO:0000259" key="2">
    <source>
        <dbReference type="Pfam" id="PF00753"/>
    </source>
</evidence>
<evidence type="ECO:0000313" key="4">
    <source>
        <dbReference type="Proteomes" id="UP001500403"/>
    </source>
</evidence>
<name>A0ABN3X5C3_9ACTN</name>
<organism evidence="3 4">
    <name type="scientific">Streptomyces enissocaesilis</name>
    <dbReference type="NCBI Taxonomy" id="332589"/>
    <lineage>
        <taxon>Bacteria</taxon>
        <taxon>Bacillati</taxon>
        <taxon>Actinomycetota</taxon>
        <taxon>Actinomycetes</taxon>
        <taxon>Kitasatosporales</taxon>
        <taxon>Streptomycetaceae</taxon>
        <taxon>Streptomyces</taxon>
        <taxon>Streptomyces rochei group</taxon>
    </lineage>
</organism>
<dbReference type="Proteomes" id="UP001500403">
    <property type="component" value="Unassembled WGS sequence"/>
</dbReference>
<dbReference type="Gene3D" id="3.60.15.10">
    <property type="entry name" value="Ribonuclease Z/Hydroxyacylglutathione hydrolase-like"/>
    <property type="match status" value="1"/>
</dbReference>
<protein>
    <recommendedName>
        <fullName evidence="2">Metallo-beta-lactamase domain-containing protein</fullName>
    </recommendedName>
</protein>
<comment type="caution">
    <text evidence="3">The sequence shown here is derived from an EMBL/GenBank/DDBJ whole genome shotgun (WGS) entry which is preliminary data.</text>
</comment>
<dbReference type="SUPFAM" id="SSF56281">
    <property type="entry name" value="Metallo-hydrolase/oxidoreductase"/>
    <property type="match status" value="1"/>
</dbReference>
<dbReference type="InterPro" id="IPR050855">
    <property type="entry name" value="NDM-1-like"/>
</dbReference>
<proteinExistence type="predicted"/>
<dbReference type="EMBL" id="BAAAUD010000020">
    <property type="protein sequence ID" value="GAA2935276.1"/>
    <property type="molecule type" value="Genomic_DNA"/>
</dbReference>
<dbReference type="Pfam" id="PF00753">
    <property type="entry name" value="Lactamase_B"/>
    <property type="match status" value="1"/>
</dbReference>
<evidence type="ECO:0000313" key="3">
    <source>
        <dbReference type="EMBL" id="GAA2935276.1"/>
    </source>
</evidence>
<dbReference type="InterPro" id="IPR036866">
    <property type="entry name" value="RibonucZ/Hydroxyglut_hydro"/>
</dbReference>